<dbReference type="InterPro" id="IPR029045">
    <property type="entry name" value="ClpP/crotonase-like_dom_sf"/>
</dbReference>
<comment type="caution">
    <text evidence="2">The sequence shown here is derived from an EMBL/GenBank/DDBJ whole genome shotgun (WGS) entry which is preliminary data.</text>
</comment>
<dbReference type="PANTHER" id="PTHR11941:SF27">
    <property type="entry name" value="ETHYLMALONYL-COA DECARBOXYLASE"/>
    <property type="match status" value="1"/>
</dbReference>
<dbReference type="Pfam" id="PF00378">
    <property type="entry name" value="ECH_1"/>
    <property type="match status" value="1"/>
</dbReference>
<evidence type="ECO:0000256" key="1">
    <source>
        <dbReference type="ARBA" id="ARBA00023239"/>
    </source>
</evidence>
<dbReference type="OrthoDB" id="9775794at2"/>
<dbReference type="PANTHER" id="PTHR11941">
    <property type="entry name" value="ENOYL-COA HYDRATASE-RELATED"/>
    <property type="match status" value="1"/>
</dbReference>
<reference evidence="2 3" key="1">
    <citation type="journal article" date="2017" name="Int. J. Syst. Evol. Microbiol.">
        <title>Bacillus mangrovi sp. nov., isolated from a sediment sample from a mangrove forest.</title>
        <authorList>
            <person name="Gupta V."/>
            <person name="Singh P.K."/>
            <person name="Korpole S."/>
            <person name="Tanuku N.R.S."/>
            <person name="Pinnaka A.K."/>
        </authorList>
    </citation>
    <scope>NUCLEOTIDE SEQUENCE [LARGE SCALE GENOMIC DNA]</scope>
    <source>
        <strain evidence="2 3">KCTC 33872</strain>
    </source>
</reference>
<organism evidence="2 3">
    <name type="scientific">Metabacillus mangrovi</name>
    <dbReference type="NCBI Taxonomy" id="1491830"/>
    <lineage>
        <taxon>Bacteria</taxon>
        <taxon>Bacillati</taxon>
        <taxon>Bacillota</taxon>
        <taxon>Bacilli</taxon>
        <taxon>Bacillales</taxon>
        <taxon>Bacillaceae</taxon>
        <taxon>Metabacillus</taxon>
    </lineage>
</organism>
<gene>
    <name evidence="2" type="ORF">GKZ89_04305</name>
</gene>
<keyword evidence="3" id="KW-1185">Reference proteome</keyword>
<dbReference type="SUPFAM" id="SSF52096">
    <property type="entry name" value="ClpP/crotonase"/>
    <property type="match status" value="1"/>
</dbReference>
<dbReference type="Gene3D" id="3.90.226.10">
    <property type="entry name" value="2-enoyl-CoA Hydratase, Chain A, domain 1"/>
    <property type="match status" value="1"/>
</dbReference>
<proteinExistence type="predicted"/>
<name>A0A7X2V3Q8_9BACI</name>
<dbReference type="EMBL" id="WMIB01000002">
    <property type="protein sequence ID" value="MTH52620.1"/>
    <property type="molecule type" value="Genomic_DNA"/>
</dbReference>
<dbReference type="RefSeq" id="WP_155111168.1">
    <property type="nucleotide sequence ID" value="NZ_WMIB01000002.1"/>
</dbReference>
<keyword evidence="2" id="KW-0413">Isomerase</keyword>
<dbReference type="GO" id="GO:0016853">
    <property type="term" value="F:isomerase activity"/>
    <property type="evidence" value="ECO:0007669"/>
    <property type="project" value="UniProtKB-KW"/>
</dbReference>
<accession>A0A7X2V3Q8</accession>
<dbReference type="Proteomes" id="UP000434639">
    <property type="component" value="Unassembled WGS sequence"/>
</dbReference>
<dbReference type="GO" id="GO:0016829">
    <property type="term" value="F:lyase activity"/>
    <property type="evidence" value="ECO:0007669"/>
    <property type="project" value="UniProtKB-KW"/>
</dbReference>
<dbReference type="InterPro" id="IPR001753">
    <property type="entry name" value="Enoyl-CoA_hydra/iso"/>
</dbReference>
<keyword evidence="1" id="KW-0456">Lyase</keyword>
<dbReference type="CDD" id="cd06558">
    <property type="entry name" value="crotonase-like"/>
    <property type="match status" value="1"/>
</dbReference>
<sequence>MGRNVQIENAGDGIVTVSLDRPEKRNAVNFEVMDELEAFLDKYEADETVRALILTGSGERAFCSGGDLTAFHSLRTEKESYEMLHRMGEILYRLSVFPAPVFALINGTAIGGGCELAMAADRRIAKEGVQLGFIQGSLSITTGWGGGALLMERTLPQNALKVLCSAARYPAEACKDLGLVDEILPAPFFKEEAVRIIKEQLAENPSVTRAYKSVWIRKLAGSGLRERMEEEIRQCARLWEKEEHHQAVQTFINRKKESSTK</sequence>
<dbReference type="GO" id="GO:0005829">
    <property type="term" value="C:cytosol"/>
    <property type="evidence" value="ECO:0007669"/>
    <property type="project" value="TreeGrafter"/>
</dbReference>
<dbReference type="GO" id="GO:0006635">
    <property type="term" value="P:fatty acid beta-oxidation"/>
    <property type="evidence" value="ECO:0007669"/>
    <property type="project" value="TreeGrafter"/>
</dbReference>
<evidence type="ECO:0000313" key="3">
    <source>
        <dbReference type="Proteomes" id="UP000434639"/>
    </source>
</evidence>
<protein>
    <submittedName>
        <fullName evidence="2">Enoyl-CoA hydratase/isomerase family protein</fullName>
    </submittedName>
</protein>
<dbReference type="AlphaFoldDB" id="A0A7X2V3Q8"/>
<evidence type="ECO:0000313" key="2">
    <source>
        <dbReference type="EMBL" id="MTH52620.1"/>
    </source>
</evidence>